<evidence type="ECO:0000256" key="2">
    <source>
        <dbReference type="SAM" id="Phobius"/>
    </source>
</evidence>
<keyword evidence="2" id="KW-1133">Transmembrane helix</keyword>
<evidence type="ECO:0000256" key="1">
    <source>
        <dbReference type="SAM" id="MobiDB-lite"/>
    </source>
</evidence>
<reference evidence="3 4" key="1">
    <citation type="submission" date="2014-11" db="EMBL/GenBank/DDBJ databases">
        <authorList>
            <person name="Zhu J."/>
            <person name="Qi W."/>
            <person name="Song R."/>
        </authorList>
    </citation>
    <scope>NUCLEOTIDE SEQUENCE [LARGE SCALE GENOMIC DNA]</scope>
</reference>
<proteinExistence type="predicted"/>
<dbReference type="VEuPathDB" id="CryptoDB:Vbra_22987"/>
<evidence type="ECO:0000313" key="4">
    <source>
        <dbReference type="Proteomes" id="UP000041254"/>
    </source>
</evidence>
<feature type="transmembrane region" description="Helical" evidence="2">
    <location>
        <begin position="34"/>
        <end position="54"/>
    </location>
</feature>
<accession>A0A0G4GEE0</accession>
<feature type="transmembrane region" description="Helical" evidence="2">
    <location>
        <begin position="215"/>
        <end position="232"/>
    </location>
</feature>
<protein>
    <submittedName>
        <fullName evidence="3">Uncharacterized protein</fullName>
    </submittedName>
</protein>
<dbReference type="InParanoid" id="A0A0G4GEE0"/>
<dbReference type="AlphaFoldDB" id="A0A0G4GEE0"/>
<keyword evidence="2" id="KW-0472">Membrane</keyword>
<feature type="region of interest" description="Disordered" evidence="1">
    <location>
        <begin position="65"/>
        <end position="120"/>
    </location>
</feature>
<feature type="compositionally biased region" description="Basic and acidic residues" evidence="1">
    <location>
        <begin position="87"/>
        <end position="98"/>
    </location>
</feature>
<dbReference type="Proteomes" id="UP000041254">
    <property type="component" value="Unassembled WGS sequence"/>
</dbReference>
<keyword evidence="2" id="KW-0812">Transmembrane</keyword>
<organism evidence="3 4">
    <name type="scientific">Vitrella brassicaformis (strain CCMP3155)</name>
    <dbReference type="NCBI Taxonomy" id="1169540"/>
    <lineage>
        <taxon>Eukaryota</taxon>
        <taxon>Sar</taxon>
        <taxon>Alveolata</taxon>
        <taxon>Colpodellida</taxon>
        <taxon>Vitrellaceae</taxon>
        <taxon>Vitrella</taxon>
    </lineage>
</organism>
<feature type="transmembrane region" description="Helical" evidence="2">
    <location>
        <begin position="189"/>
        <end position="208"/>
    </location>
</feature>
<name>A0A0G4GEE0_VITBC</name>
<dbReference type="EMBL" id="CDMY01000640">
    <property type="protein sequence ID" value="CEM27732.1"/>
    <property type="molecule type" value="Genomic_DNA"/>
</dbReference>
<evidence type="ECO:0000313" key="3">
    <source>
        <dbReference type="EMBL" id="CEM27732.1"/>
    </source>
</evidence>
<sequence>MWYVARPTKAHEAGEAGDPIESVFICEWQWGWNYGSFMTFWAVNAACISVYILLREVFLPRTAAPPAPHQPQELEENSPPQSSETKLLLEGESERPSKGEASSSGSPDEEPPAHQGGNGGSIPPDLGAAYGYLGGLVAAQLPLEMKQFGPSGFRQQGQPNGFIALIEKPFCNVSGGCVCWWLIGQTSVSALAMVFLIILQEVILYVALNLKQAKSAAFMPTFYVAQCLFSLLGGFAKFHENQHFSKEEIHDFLYGLGIVLLGCFILSMTWIDK</sequence>
<feature type="transmembrane region" description="Helical" evidence="2">
    <location>
        <begin position="252"/>
        <end position="271"/>
    </location>
</feature>
<keyword evidence="4" id="KW-1185">Reference proteome</keyword>
<gene>
    <name evidence="3" type="ORF">Vbra_22987</name>
</gene>